<keyword evidence="6" id="KW-1185">Reference proteome</keyword>
<accession>A0ABT1Q7Q9</accession>
<evidence type="ECO:0000256" key="1">
    <source>
        <dbReference type="ARBA" id="ARBA00006432"/>
    </source>
</evidence>
<dbReference type="Pfam" id="PF13193">
    <property type="entry name" value="AMP-binding_C"/>
    <property type="match status" value="1"/>
</dbReference>
<name>A0ABT1Q7Q9_9ACTN</name>
<dbReference type="InterPro" id="IPR020845">
    <property type="entry name" value="AMP-binding_CS"/>
</dbReference>
<evidence type="ECO:0000259" key="4">
    <source>
        <dbReference type="Pfam" id="PF13193"/>
    </source>
</evidence>
<dbReference type="Proteomes" id="UP001057702">
    <property type="component" value="Unassembled WGS sequence"/>
</dbReference>
<evidence type="ECO:0000259" key="3">
    <source>
        <dbReference type="Pfam" id="PF00501"/>
    </source>
</evidence>
<dbReference type="InterPro" id="IPR045851">
    <property type="entry name" value="AMP-bd_C_sf"/>
</dbReference>
<evidence type="ECO:0000313" key="6">
    <source>
        <dbReference type="Proteomes" id="UP001057702"/>
    </source>
</evidence>
<comment type="caution">
    <text evidence="5">The sequence shown here is derived from an EMBL/GenBank/DDBJ whole genome shotgun (WGS) entry which is preliminary data.</text>
</comment>
<proteinExistence type="inferred from homology"/>
<organism evidence="5 6">
    <name type="scientific">Streptomyces humicola</name>
    <dbReference type="NCBI Taxonomy" id="2953240"/>
    <lineage>
        <taxon>Bacteria</taxon>
        <taxon>Bacillati</taxon>
        <taxon>Actinomycetota</taxon>
        <taxon>Actinomycetes</taxon>
        <taxon>Kitasatosporales</taxon>
        <taxon>Streptomycetaceae</taxon>
        <taxon>Streptomyces</taxon>
    </lineage>
</organism>
<sequence>MSALLAYGSLGGAVTVAALRYGDRPGLTDEAGTLSFTELDLRSNALANAWQAINITHGSTVGILCRNHRGLLDAVFAAAKTGAGILLLNVDFAAAQVREVCAREGVGTLVYDAEFTHLATTVDTVTSRFVAWTGRTSYAPPDRTLESLIAEGDTAPPAPPIRHSPLIVLTSGTTGSPKGARRERLEGFALSGAVLSKVPFRSGEAAYVAPPVFHGLGLLATGLNLALGSTVVTRRHFDARQVLASMASQHCAGLVLVPVMLKRILDLGEDTIARYDLSGLRIILSGGAPLGSTLARRATSVFGDVLYNLYGTTEAACAAIATPADLRAAPSCVGRPPFGTTVKLLDAHARELPRGATGAIHIGASGQFTGYTGGGTGQRVRGLMPTGDVGHFDAAGRLFVDGRDDEMIVSAGENVFPGEVADLLAGHPAVADAAVIGIPDEDFGQALRAFVVRRAGQELTADDVRNYVRTRLARYQVPRSVVFVKTLPRVASGKVLVRKLPAGEL</sequence>
<dbReference type="PANTHER" id="PTHR43201">
    <property type="entry name" value="ACYL-COA SYNTHETASE"/>
    <property type="match status" value="1"/>
</dbReference>
<dbReference type="RefSeq" id="WP_255923898.1">
    <property type="nucleotide sequence ID" value="NZ_JANFNG010000042.1"/>
</dbReference>
<comment type="similarity">
    <text evidence="1">Belongs to the ATP-dependent AMP-binding enzyme family.</text>
</comment>
<dbReference type="Gene3D" id="3.40.50.12780">
    <property type="entry name" value="N-terminal domain of ligase-like"/>
    <property type="match status" value="1"/>
</dbReference>
<dbReference type="PROSITE" id="PS00455">
    <property type="entry name" value="AMP_BINDING"/>
    <property type="match status" value="1"/>
</dbReference>
<dbReference type="Pfam" id="PF00501">
    <property type="entry name" value="AMP-binding"/>
    <property type="match status" value="1"/>
</dbReference>
<evidence type="ECO:0000313" key="5">
    <source>
        <dbReference type="EMBL" id="MCQ4084817.1"/>
    </source>
</evidence>
<dbReference type="EMBL" id="JANFNG010000042">
    <property type="protein sequence ID" value="MCQ4084817.1"/>
    <property type="molecule type" value="Genomic_DNA"/>
</dbReference>
<dbReference type="SUPFAM" id="SSF56801">
    <property type="entry name" value="Acetyl-CoA synthetase-like"/>
    <property type="match status" value="1"/>
</dbReference>
<keyword evidence="2" id="KW-0436">Ligase</keyword>
<evidence type="ECO:0000256" key="2">
    <source>
        <dbReference type="ARBA" id="ARBA00022598"/>
    </source>
</evidence>
<dbReference type="Gene3D" id="3.30.300.30">
    <property type="match status" value="1"/>
</dbReference>
<dbReference type="CDD" id="cd04433">
    <property type="entry name" value="AFD_class_I"/>
    <property type="match status" value="1"/>
</dbReference>
<dbReference type="InterPro" id="IPR042099">
    <property type="entry name" value="ANL_N_sf"/>
</dbReference>
<dbReference type="InterPro" id="IPR025110">
    <property type="entry name" value="AMP-bd_C"/>
</dbReference>
<gene>
    <name evidence="5" type="ORF">NGB36_30680</name>
</gene>
<feature type="domain" description="AMP-dependent synthetase/ligase" evidence="3">
    <location>
        <begin position="17"/>
        <end position="371"/>
    </location>
</feature>
<protein>
    <submittedName>
        <fullName evidence="5">AMP-binding protein</fullName>
    </submittedName>
</protein>
<dbReference type="InterPro" id="IPR000873">
    <property type="entry name" value="AMP-dep_synth/lig_dom"/>
</dbReference>
<dbReference type="PANTHER" id="PTHR43201:SF5">
    <property type="entry name" value="MEDIUM-CHAIN ACYL-COA LIGASE ACSF2, MITOCHONDRIAL"/>
    <property type="match status" value="1"/>
</dbReference>
<reference evidence="5" key="1">
    <citation type="submission" date="2022-06" db="EMBL/GenBank/DDBJ databases">
        <title>Draft genome sequence of Streptomyces sp. RB6PN25 isolated from peat swamp forest in Thailand.</title>
        <authorList>
            <person name="Duangmal K."/>
            <person name="Klaysubun C."/>
        </authorList>
    </citation>
    <scope>NUCLEOTIDE SEQUENCE</scope>
    <source>
        <strain evidence="5">RB6PN25</strain>
    </source>
</reference>
<feature type="domain" description="AMP-binding enzyme C-terminal" evidence="4">
    <location>
        <begin position="419"/>
        <end position="494"/>
    </location>
</feature>